<feature type="transmembrane region" description="Helical" evidence="13">
    <location>
        <begin position="97"/>
        <end position="120"/>
    </location>
</feature>
<dbReference type="FunFam" id="1.20.1070.10:FF:000155">
    <property type="entry name" value="diuretic hormone receptor isoform X1"/>
    <property type="match status" value="1"/>
</dbReference>
<dbReference type="InterPro" id="IPR002001">
    <property type="entry name" value="GPCR_2_diuretic_rcpt"/>
</dbReference>
<dbReference type="InterPro" id="IPR017981">
    <property type="entry name" value="GPCR_2-like_7TM"/>
</dbReference>
<evidence type="ECO:0000256" key="4">
    <source>
        <dbReference type="ARBA" id="ARBA00022692"/>
    </source>
</evidence>
<dbReference type="Gene3D" id="1.20.1070.10">
    <property type="entry name" value="Rhodopsin 7-helix transmembrane proteins"/>
    <property type="match status" value="1"/>
</dbReference>
<feature type="transmembrane region" description="Helical" evidence="13">
    <location>
        <begin position="167"/>
        <end position="188"/>
    </location>
</feature>
<organism evidence="15 16">
    <name type="scientific">Chironomus riparius</name>
    <dbReference type="NCBI Taxonomy" id="315576"/>
    <lineage>
        <taxon>Eukaryota</taxon>
        <taxon>Metazoa</taxon>
        <taxon>Ecdysozoa</taxon>
        <taxon>Arthropoda</taxon>
        <taxon>Hexapoda</taxon>
        <taxon>Insecta</taxon>
        <taxon>Pterygota</taxon>
        <taxon>Neoptera</taxon>
        <taxon>Endopterygota</taxon>
        <taxon>Diptera</taxon>
        <taxon>Nematocera</taxon>
        <taxon>Chironomoidea</taxon>
        <taxon>Chironomidae</taxon>
        <taxon>Chironominae</taxon>
        <taxon>Chironomus</taxon>
    </lineage>
</organism>
<dbReference type="GO" id="GO:0008528">
    <property type="term" value="F:G protein-coupled peptide receptor activity"/>
    <property type="evidence" value="ECO:0007669"/>
    <property type="project" value="TreeGrafter"/>
</dbReference>
<dbReference type="SUPFAM" id="SSF81321">
    <property type="entry name" value="Family A G protein-coupled receptor-like"/>
    <property type="match status" value="1"/>
</dbReference>
<evidence type="ECO:0000256" key="1">
    <source>
        <dbReference type="ARBA" id="ARBA00004651"/>
    </source>
</evidence>
<feature type="transmembrane region" description="Helical" evidence="13">
    <location>
        <begin position="306"/>
        <end position="326"/>
    </location>
</feature>
<feature type="transmembrane region" description="Helical" evidence="13">
    <location>
        <begin position="276"/>
        <end position="294"/>
    </location>
</feature>
<evidence type="ECO:0000256" key="7">
    <source>
        <dbReference type="ARBA" id="ARBA00023136"/>
    </source>
</evidence>
<comment type="function">
    <text evidence="11">Receptor for the insect diurectic hormone. The activity of this receptor is mediated by G proteins which activate adenylyl cyclase.</text>
</comment>
<dbReference type="Pfam" id="PF00002">
    <property type="entry name" value="7tm_2"/>
    <property type="match status" value="1"/>
</dbReference>
<reference evidence="15" key="2">
    <citation type="submission" date="2022-10" db="EMBL/GenBank/DDBJ databases">
        <authorList>
            <consortium name="ENA_rothamsted_submissions"/>
            <consortium name="culmorum"/>
            <person name="King R."/>
        </authorList>
    </citation>
    <scope>NUCLEOTIDE SEQUENCE</scope>
</reference>
<keyword evidence="5 13" id="KW-1133">Transmembrane helix</keyword>
<dbReference type="PRINTS" id="PR01127">
    <property type="entry name" value="DIUHORMONER"/>
</dbReference>
<evidence type="ECO:0000256" key="2">
    <source>
        <dbReference type="ARBA" id="ARBA00005314"/>
    </source>
</evidence>
<dbReference type="PROSITE" id="PS50261">
    <property type="entry name" value="G_PROTEIN_RECEP_F2_4"/>
    <property type="match status" value="1"/>
</dbReference>
<evidence type="ECO:0000256" key="3">
    <source>
        <dbReference type="ARBA" id="ARBA00022475"/>
    </source>
</evidence>
<dbReference type="GO" id="GO:0008036">
    <property type="term" value="F:diuretic hormone receptor activity"/>
    <property type="evidence" value="ECO:0007669"/>
    <property type="project" value="InterPro"/>
</dbReference>
<comment type="similarity">
    <text evidence="2">Belongs to the G-protein coupled receptor 2 family.</text>
</comment>
<keyword evidence="10" id="KW-0807">Transducer</keyword>
<evidence type="ECO:0000256" key="9">
    <source>
        <dbReference type="ARBA" id="ARBA00023180"/>
    </source>
</evidence>
<protein>
    <recommendedName>
        <fullName evidence="12">Diuretic hormone receptor</fullName>
    </recommendedName>
</protein>
<evidence type="ECO:0000313" key="16">
    <source>
        <dbReference type="Proteomes" id="UP001153620"/>
    </source>
</evidence>
<sequence>MSDFHGVKYDATSNATRYCSVTGLWDLSNYQNCTHITTVNKTCNEFDPFSWDIKCSAYATSIIYYIGYTISLITLILAVIVFLNFKELRCLRNTIHINLFLTYILWIFLWILTLTLQMFTGSSTVGCVLSAIFLHYFMLTNFFWMMVEGLYLYMLVVQTFSGDNIRFNLYFIIGWCFPSVFVGFWTIFKAFATDFDSENVRQMEDITTTLSTTETESRLVCSWMRESNIDWIIQGPACAVLIINLIFLVRIMWVLITKLRSANTVETRQYRKASKALLVLIPLLGITYLVVIAGPNEGFESHIFAILRAVLLSIQGLSVSMFYCFLNSEVRQALKHRFHRLRDSRNLSASNSIRSRRYTMSKDYSPRSRTESIRTTQEYTVIVRMTEL</sequence>
<dbReference type="InterPro" id="IPR050332">
    <property type="entry name" value="GPCR_2"/>
</dbReference>
<evidence type="ECO:0000256" key="5">
    <source>
        <dbReference type="ARBA" id="ARBA00022989"/>
    </source>
</evidence>
<keyword evidence="16" id="KW-1185">Reference proteome</keyword>
<keyword evidence="7 13" id="KW-0472">Membrane</keyword>
<accession>A0A9P0ITI9</accession>
<dbReference type="PANTHER" id="PTHR45620">
    <property type="entry name" value="PDF RECEPTOR-LIKE PROTEIN-RELATED"/>
    <property type="match status" value="1"/>
</dbReference>
<proteinExistence type="inferred from homology"/>
<evidence type="ECO:0000313" key="15">
    <source>
        <dbReference type="EMBL" id="CAH1716918.1"/>
    </source>
</evidence>
<dbReference type="InterPro" id="IPR000832">
    <property type="entry name" value="GPCR_2_secretin-like"/>
</dbReference>
<reference evidence="15" key="1">
    <citation type="submission" date="2022-01" db="EMBL/GenBank/DDBJ databases">
        <authorList>
            <person name="King R."/>
        </authorList>
    </citation>
    <scope>NUCLEOTIDE SEQUENCE</scope>
</reference>
<keyword evidence="8" id="KW-0675">Receptor</keyword>
<comment type="subcellular location">
    <subcellularLocation>
        <location evidence="1">Cell membrane</location>
        <topology evidence="1">Multi-pass membrane protein</topology>
    </subcellularLocation>
</comment>
<feature type="transmembrane region" description="Helical" evidence="13">
    <location>
        <begin position="62"/>
        <end position="85"/>
    </location>
</feature>
<dbReference type="PRINTS" id="PR00249">
    <property type="entry name" value="GPCRSECRETIN"/>
</dbReference>
<feature type="domain" description="G-protein coupled receptors family 2 profile 2" evidence="14">
    <location>
        <begin position="60"/>
        <end position="327"/>
    </location>
</feature>
<dbReference type="GO" id="GO:0007166">
    <property type="term" value="P:cell surface receptor signaling pathway"/>
    <property type="evidence" value="ECO:0007669"/>
    <property type="project" value="InterPro"/>
</dbReference>
<evidence type="ECO:0000256" key="10">
    <source>
        <dbReference type="ARBA" id="ARBA00023224"/>
    </source>
</evidence>
<evidence type="ECO:0000259" key="14">
    <source>
        <dbReference type="PROSITE" id="PS50261"/>
    </source>
</evidence>
<feature type="transmembrane region" description="Helical" evidence="13">
    <location>
        <begin position="231"/>
        <end position="256"/>
    </location>
</feature>
<evidence type="ECO:0000256" key="11">
    <source>
        <dbReference type="ARBA" id="ARBA00054836"/>
    </source>
</evidence>
<dbReference type="GO" id="GO:0005886">
    <property type="term" value="C:plasma membrane"/>
    <property type="evidence" value="ECO:0007669"/>
    <property type="project" value="UniProtKB-SubCell"/>
</dbReference>
<feature type="transmembrane region" description="Helical" evidence="13">
    <location>
        <begin position="132"/>
        <end position="155"/>
    </location>
</feature>
<dbReference type="PANTHER" id="PTHR45620:SF15">
    <property type="entry name" value="DIURETIC HORMONE 44 RECEPTOR 1-RELATED"/>
    <property type="match status" value="1"/>
</dbReference>
<dbReference type="AlphaFoldDB" id="A0A9P0ITI9"/>
<dbReference type="Proteomes" id="UP001153620">
    <property type="component" value="Chromosome 1"/>
</dbReference>
<keyword evidence="4 13" id="KW-0812">Transmembrane</keyword>
<name>A0A9P0ITI9_9DIPT</name>
<keyword evidence="3" id="KW-1003">Cell membrane</keyword>
<keyword evidence="6" id="KW-0297">G-protein coupled receptor</keyword>
<evidence type="ECO:0000256" key="12">
    <source>
        <dbReference type="ARBA" id="ARBA00071387"/>
    </source>
</evidence>
<dbReference type="GO" id="GO:0017046">
    <property type="term" value="F:peptide hormone binding"/>
    <property type="evidence" value="ECO:0007669"/>
    <property type="project" value="TreeGrafter"/>
</dbReference>
<evidence type="ECO:0000256" key="13">
    <source>
        <dbReference type="SAM" id="Phobius"/>
    </source>
</evidence>
<gene>
    <name evidence="15" type="ORF">CHIRRI_LOCUS4553</name>
</gene>
<evidence type="ECO:0000256" key="8">
    <source>
        <dbReference type="ARBA" id="ARBA00023170"/>
    </source>
</evidence>
<dbReference type="EMBL" id="OU895877">
    <property type="protein sequence ID" value="CAH1716918.1"/>
    <property type="molecule type" value="Genomic_DNA"/>
</dbReference>
<evidence type="ECO:0000256" key="6">
    <source>
        <dbReference type="ARBA" id="ARBA00023040"/>
    </source>
</evidence>
<keyword evidence="9" id="KW-0325">Glycoprotein</keyword>
<dbReference type="GO" id="GO:0007188">
    <property type="term" value="P:adenylate cyclase-modulating G protein-coupled receptor signaling pathway"/>
    <property type="evidence" value="ECO:0007669"/>
    <property type="project" value="TreeGrafter"/>
</dbReference>